<dbReference type="Proteomes" id="UP000039324">
    <property type="component" value="Unassembled WGS sequence"/>
</dbReference>
<gene>
    <name evidence="2" type="ORF">PBRA_002794</name>
    <name evidence="3" type="ORF">PLBR_LOCUS2150</name>
</gene>
<keyword evidence="4" id="KW-1185">Reference proteome</keyword>
<sequence length="249" mass="28160">MLDVNVAFAVKALGTGFWCLCYFVMVLQGLTTGDAVFSPWPHKSMAYCIVWEALFSWAKPKTSSGEVVKASKAQAEMTRILFLAWMILDIPLMLLFLWGGNGIPGEVVSESRLHFLIELVVSFAIHYVCLRWGGVETFWFVKYLSIPYDIYISYTIYEVMALRGPTASIFDVAVAVCKLLADFFYLLPMIALWQDIMPKHRNLATYAKGAFVIVFAIGTYASNVTLLHWVLLRSPYFKPFVTISQFALV</sequence>
<feature type="transmembrane region" description="Helical" evidence="1">
    <location>
        <begin position="169"/>
        <end position="193"/>
    </location>
</feature>
<name>A0A0G4J5N1_PLABS</name>
<accession>A0A0G4J5N1</accession>
<evidence type="ECO:0000313" key="5">
    <source>
        <dbReference type="Proteomes" id="UP000290189"/>
    </source>
</evidence>
<feature type="transmembrane region" description="Helical" evidence="1">
    <location>
        <begin position="112"/>
        <end position="130"/>
    </location>
</feature>
<dbReference type="Proteomes" id="UP000290189">
    <property type="component" value="Unassembled WGS sequence"/>
</dbReference>
<feature type="transmembrane region" description="Helical" evidence="1">
    <location>
        <begin position="205"/>
        <end position="231"/>
    </location>
</feature>
<dbReference type="AlphaFoldDB" id="A0A0G4J5N1"/>
<reference evidence="3 5" key="2">
    <citation type="submission" date="2018-03" db="EMBL/GenBank/DDBJ databases">
        <authorList>
            <person name="Fogelqvist J."/>
        </authorList>
    </citation>
    <scope>NUCLEOTIDE SEQUENCE [LARGE SCALE GENOMIC DNA]</scope>
</reference>
<feature type="transmembrane region" description="Helical" evidence="1">
    <location>
        <begin position="6"/>
        <end position="27"/>
    </location>
</feature>
<protein>
    <submittedName>
        <fullName evidence="2">Uncharacterized protein</fullName>
    </submittedName>
</protein>
<organism evidence="2 4">
    <name type="scientific">Plasmodiophora brassicae</name>
    <name type="common">Clubroot disease agent</name>
    <dbReference type="NCBI Taxonomy" id="37360"/>
    <lineage>
        <taxon>Eukaryota</taxon>
        <taxon>Sar</taxon>
        <taxon>Rhizaria</taxon>
        <taxon>Endomyxa</taxon>
        <taxon>Phytomyxea</taxon>
        <taxon>Plasmodiophorida</taxon>
        <taxon>Plasmodiophoridae</taxon>
        <taxon>Plasmodiophora</taxon>
    </lineage>
</organism>
<reference evidence="2 4" key="1">
    <citation type="submission" date="2015-02" db="EMBL/GenBank/DDBJ databases">
        <authorList>
            <person name="Chooi Y.-H."/>
        </authorList>
    </citation>
    <scope>NUCLEOTIDE SEQUENCE [LARGE SCALE GENOMIC DNA]</scope>
    <source>
        <strain evidence="2">E3</strain>
    </source>
</reference>
<keyword evidence="1" id="KW-0472">Membrane</keyword>
<proteinExistence type="predicted"/>
<keyword evidence="1" id="KW-0812">Transmembrane</keyword>
<evidence type="ECO:0000313" key="2">
    <source>
        <dbReference type="EMBL" id="CEP02827.1"/>
    </source>
</evidence>
<evidence type="ECO:0000313" key="3">
    <source>
        <dbReference type="EMBL" id="SPQ94935.1"/>
    </source>
</evidence>
<dbReference type="EMBL" id="OVEO01000003">
    <property type="protein sequence ID" value="SPQ94935.1"/>
    <property type="molecule type" value="Genomic_DNA"/>
</dbReference>
<geneLocation type="mitochondrion" evidence="3"/>
<evidence type="ECO:0000256" key="1">
    <source>
        <dbReference type="SAM" id="Phobius"/>
    </source>
</evidence>
<dbReference type="EMBL" id="CDSF01000133">
    <property type="protein sequence ID" value="CEP02827.1"/>
    <property type="molecule type" value="Genomic_DNA"/>
</dbReference>
<evidence type="ECO:0000313" key="4">
    <source>
        <dbReference type="Proteomes" id="UP000039324"/>
    </source>
</evidence>
<feature type="transmembrane region" description="Helical" evidence="1">
    <location>
        <begin position="80"/>
        <end position="100"/>
    </location>
</feature>
<keyword evidence="3" id="KW-0496">Mitochondrion</keyword>
<keyword evidence="1" id="KW-1133">Transmembrane helix</keyword>